<gene>
    <name evidence="4" type="ORF">ABR55_05300</name>
</gene>
<evidence type="ECO:0000256" key="1">
    <source>
        <dbReference type="ARBA" id="ARBA00010928"/>
    </source>
</evidence>
<accession>A0A0R2PPJ6</accession>
<protein>
    <recommendedName>
        <fullName evidence="6">Oxidoreductase</fullName>
    </recommendedName>
</protein>
<dbReference type="SUPFAM" id="SSF55347">
    <property type="entry name" value="Glyceraldehyde-3-phosphate dehydrogenase-like, C-terminal domain"/>
    <property type="match status" value="1"/>
</dbReference>
<proteinExistence type="inferred from homology"/>
<sequence length="353" mass="38584">MGREHIENIKVMGGATITAISDPHAPSQEAALAMAPGAKVFTDHRALLDSGLVDAVVIATPNDTHAAVLKDALTTDLAVFVEKPLATTVEDLKSILAWDEKRSAMTWMGLEYRFMPPVAEAIARAKEGEAGKIHQVSIREHREPFYPKVDNWNRFAERTGGTLVEKCCHYFNLMDIVIGQTPVRVFASGGQSVNHLDEKYAGKQADMLDNAYVVLEYANGARGMLDLCMFGEGSFDKEILTIVGAEGKIESFLPSQVVRASRRDSIGKLSGWKTGAARTPGSEQKIVHNYDVKYMGHHYGASYIEHTKFRDAILNSTPAEVTLKDGVTSVVTGLAAHKSINEGRVVEITELWG</sequence>
<dbReference type="InterPro" id="IPR000683">
    <property type="entry name" value="Gfo/Idh/MocA-like_OxRdtase_N"/>
</dbReference>
<feature type="domain" description="Gfo/Idh/MocA-like oxidoreductase C-terminal" evidence="3">
    <location>
        <begin position="126"/>
        <end position="348"/>
    </location>
</feature>
<dbReference type="PANTHER" id="PTHR43593:SF1">
    <property type="entry name" value="INOSITOL 2-DEHYDROGENASE"/>
    <property type="match status" value="1"/>
</dbReference>
<reference evidence="4 5" key="1">
    <citation type="submission" date="2015-10" db="EMBL/GenBank/DDBJ databases">
        <title>Metagenome-Assembled Genomes uncover a global brackish microbiome.</title>
        <authorList>
            <person name="Hugerth L.W."/>
            <person name="Larsson J."/>
            <person name="Alneberg J."/>
            <person name="Lindh M.V."/>
            <person name="Legrand C."/>
            <person name="Pinhassi J."/>
            <person name="Andersson A.F."/>
        </authorList>
    </citation>
    <scope>NUCLEOTIDE SEQUENCE [LARGE SCALE GENOMIC DNA]</scope>
    <source>
        <strain evidence="4">BACL15 MAG-120823-bin78</strain>
    </source>
</reference>
<evidence type="ECO:0000313" key="5">
    <source>
        <dbReference type="Proteomes" id="UP000052955"/>
    </source>
</evidence>
<evidence type="ECO:0000313" key="4">
    <source>
        <dbReference type="EMBL" id="KRO37859.1"/>
    </source>
</evidence>
<evidence type="ECO:0000259" key="2">
    <source>
        <dbReference type="Pfam" id="PF01408"/>
    </source>
</evidence>
<dbReference type="GO" id="GO:0000166">
    <property type="term" value="F:nucleotide binding"/>
    <property type="evidence" value="ECO:0007669"/>
    <property type="project" value="InterPro"/>
</dbReference>
<dbReference type="InterPro" id="IPR004104">
    <property type="entry name" value="Gfo/Idh/MocA-like_OxRdtase_C"/>
</dbReference>
<comment type="similarity">
    <text evidence="1">Belongs to the Gfo/Idh/MocA family.</text>
</comment>
<dbReference type="SUPFAM" id="SSF51735">
    <property type="entry name" value="NAD(P)-binding Rossmann-fold domains"/>
    <property type="match status" value="1"/>
</dbReference>
<dbReference type="InterPro" id="IPR050424">
    <property type="entry name" value="Gfo-Idh-MocA_inositol_DH"/>
</dbReference>
<organism evidence="4 5">
    <name type="scientific">Actinobacteria bacterium BACL15 MAG-120823-bin78</name>
    <dbReference type="NCBI Taxonomy" id="1655563"/>
    <lineage>
        <taxon>Bacteria</taxon>
        <taxon>Bacillati</taxon>
        <taxon>Actinomycetota</taxon>
        <taxon>Actinomycetes</taxon>
        <taxon>Actinomycetes incertae sedis</taxon>
        <taxon>ac1 cluster</taxon>
    </lineage>
</organism>
<dbReference type="Pfam" id="PF01408">
    <property type="entry name" value="GFO_IDH_MocA"/>
    <property type="match status" value="1"/>
</dbReference>
<evidence type="ECO:0008006" key="6">
    <source>
        <dbReference type="Google" id="ProtNLM"/>
    </source>
</evidence>
<dbReference type="PANTHER" id="PTHR43593">
    <property type="match status" value="1"/>
</dbReference>
<dbReference type="Proteomes" id="UP000052955">
    <property type="component" value="Unassembled WGS sequence"/>
</dbReference>
<dbReference type="InterPro" id="IPR036291">
    <property type="entry name" value="NAD(P)-bd_dom_sf"/>
</dbReference>
<evidence type="ECO:0000259" key="3">
    <source>
        <dbReference type="Pfam" id="PF02894"/>
    </source>
</evidence>
<feature type="domain" description="Gfo/Idh/MocA-like oxidoreductase N-terminal" evidence="2">
    <location>
        <begin position="1"/>
        <end position="109"/>
    </location>
</feature>
<dbReference type="EMBL" id="LIAN01000063">
    <property type="protein sequence ID" value="KRO37859.1"/>
    <property type="molecule type" value="Genomic_DNA"/>
</dbReference>
<name>A0A0R2PPJ6_9ACTN</name>
<dbReference type="Gene3D" id="3.40.50.720">
    <property type="entry name" value="NAD(P)-binding Rossmann-like Domain"/>
    <property type="match status" value="1"/>
</dbReference>
<dbReference type="Pfam" id="PF02894">
    <property type="entry name" value="GFO_IDH_MocA_C"/>
    <property type="match status" value="1"/>
</dbReference>
<comment type="caution">
    <text evidence="4">The sequence shown here is derived from an EMBL/GenBank/DDBJ whole genome shotgun (WGS) entry which is preliminary data.</text>
</comment>
<dbReference type="Gene3D" id="3.30.360.10">
    <property type="entry name" value="Dihydrodipicolinate Reductase, domain 2"/>
    <property type="match status" value="1"/>
</dbReference>
<dbReference type="AlphaFoldDB" id="A0A0R2PPJ6"/>